<feature type="transmembrane region" description="Helical" evidence="1">
    <location>
        <begin position="14"/>
        <end position="34"/>
    </location>
</feature>
<keyword evidence="1" id="KW-0472">Membrane</keyword>
<reference evidence="2" key="1">
    <citation type="submission" date="2013-12" db="EMBL/GenBank/DDBJ databases">
        <title>A Varibaculum cambriense genome reconstructed from a premature infant gut community with otherwise low bacterial novelty that shifts toward anaerobic metabolism during the third week of life.</title>
        <authorList>
            <person name="Brown C.T."/>
            <person name="Sharon I."/>
            <person name="Thomas B.C."/>
            <person name="Castelle C.J."/>
            <person name="Morowitz M.J."/>
            <person name="Banfield J.F."/>
        </authorList>
    </citation>
    <scope>NUCLEOTIDE SEQUENCE</scope>
</reference>
<keyword evidence="1" id="KW-0812">Transmembrane</keyword>
<evidence type="ECO:0000313" key="2">
    <source>
        <dbReference type="EMBL" id="ETJ35245.1"/>
    </source>
</evidence>
<accession>W1Y0N3</accession>
<protein>
    <submittedName>
        <fullName evidence="2">MATE efflux family protein</fullName>
    </submittedName>
</protein>
<dbReference type="AlphaFoldDB" id="W1Y0N3"/>
<keyword evidence="1" id="KW-1133">Transmembrane helix</keyword>
<gene>
    <name evidence="2" type="ORF">Q604_UNBC10364G0001</name>
</gene>
<organism evidence="2">
    <name type="scientific">human gut metagenome</name>
    <dbReference type="NCBI Taxonomy" id="408170"/>
    <lineage>
        <taxon>unclassified sequences</taxon>
        <taxon>metagenomes</taxon>
        <taxon>organismal metagenomes</taxon>
    </lineage>
</organism>
<sequence length="36" mass="3990">MKYSLVSVAIIRPIITYLLCITLGLGLFGAWLSLCF</sequence>
<evidence type="ECO:0000256" key="1">
    <source>
        <dbReference type="SAM" id="Phobius"/>
    </source>
</evidence>
<comment type="caution">
    <text evidence="2">The sequence shown here is derived from an EMBL/GenBank/DDBJ whole genome shotgun (WGS) entry which is preliminary data.</text>
</comment>
<feature type="non-terminal residue" evidence="2">
    <location>
        <position position="36"/>
    </location>
</feature>
<proteinExistence type="predicted"/>
<dbReference type="EMBL" id="AZMM01010364">
    <property type="protein sequence ID" value="ETJ35245.1"/>
    <property type="molecule type" value="Genomic_DNA"/>
</dbReference>
<name>W1Y0N3_9ZZZZ</name>